<dbReference type="InParanoid" id="B3S7G7"/>
<dbReference type="eggNOG" id="KOG3269">
    <property type="taxonomic scope" value="Eukaryota"/>
</dbReference>
<evidence type="ECO:0000256" key="7">
    <source>
        <dbReference type="ARBA" id="ARBA00023136"/>
    </source>
</evidence>
<dbReference type="OMA" id="SGFWLQA"/>
<feature type="transmembrane region" description="Helical" evidence="8">
    <location>
        <begin position="54"/>
        <end position="74"/>
    </location>
</feature>
<dbReference type="CTD" id="6757376"/>
<sequence length="178" mass="20018">MSGASQANKGKKRTKGQKEIHQDNIATLDYYKKVILIGNGLNIVFRLVLSNYDSSFGCIAGWLLINIALAVSYYTMSSMSTPVFEGNTLADAGFDLNMGSGMGEHLKDIILLTAIVQVSSAIWFYCWFLWLLLPARALYLLWVNILSPFFFAPAPEENIDPKKQKKLERKAKRYQAAR</sequence>
<dbReference type="PANTHER" id="PTHR13505">
    <property type="entry name" value="TRANSMEMBRANE PROTEIN 208"/>
    <property type="match status" value="1"/>
</dbReference>
<dbReference type="PhylomeDB" id="B3S7G7"/>
<evidence type="ECO:0000313" key="10">
    <source>
        <dbReference type="Proteomes" id="UP000009022"/>
    </source>
</evidence>
<evidence type="ECO:0000256" key="8">
    <source>
        <dbReference type="SAM" id="Phobius"/>
    </source>
</evidence>
<gene>
    <name evidence="9" type="ORF">TRIADDRAFT_60158</name>
</gene>
<organism evidence="9 10">
    <name type="scientific">Trichoplax adhaerens</name>
    <name type="common">Trichoplax reptans</name>
    <dbReference type="NCBI Taxonomy" id="10228"/>
    <lineage>
        <taxon>Eukaryota</taxon>
        <taxon>Metazoa</taxon>
        <taxon>Placozoa</taxon>
        <taxon>Uniplacotomia</taxon>
        <taxon>Trichoplacea</taxon>
        <taxon>Trichoplacidae</taxon>
        <taxon>Trichoplax</taxon>
    </lineage>
</organism>
<keyword evidence="6 8" id="KW-1133">Transmembrane helix</keyword>
<dbReference type="FunCoup" id="B3S7G7">
    <property type="interactions" value="285"/>
</dbReference>
<keyword evidence="7 8" id="KW-0472">Membrane</keyword>
<dbReference type="EMBL" id="DS985254">
    <property type="protein sequence ID" value="EDV21286.1"/>
    <property type="molecule type" value="Genomic_DNA"/>
</dbReference>
<evidence type="ECO:0000256" key="2">
    <source>
        <dbReference type="ARBA" id="ARBA00009950"/>
    </source>
</evidence>
<dbReference type="STRING" id="10228.B3S7G7"/>
<accession>B3S7G7</accession>
<dbReference type="Proteomes" id="UP000009022">
    <property type="component" value="Unassembled WGS sequence"/>
</dbReference>
<dbReference type="GO" id="GO:0005789">
    <property type="term" value="C:endoplasmic reticulum membrane"/>
    <property type="evidence" value="ECO:0007669"/>
    <property type="project" value="UniProtKB-SubCell"/>
</dbReference>
<dbReference type="KEGG" id="tad:TRIADDRAFT_60158"/>
<dbReference type="GO" id="GO:0006624">
    <property type="term" value="P:vacuolar protein processing"/>
    <property type="evidence" value="ECO:0000318"/>
    <property type="project" value="GO_Central"/>
</dbReference>
<evidence type="ECO:0000256" key="4">
    <source>
        <dbReference type="ARBA" id="ARBA00022692"/>
    </source>
</evidence>
<feature type="transmembrane region" description="Helical" evidence="8">
    <location>
        <begin position="109"/>
        <end position="131"/>
    </location>
</feature>
<evidence type="ECO:0000256" key="1">
    <source>
        <dbReference type="ARBA" id="ARBA00004477"/>
    </source>
</evidence>
<dbReference type="HOGENOM" id="CLU_094308_3_0_1"/>
<feature type="transmembrane region" description="Helical" evidence="8">
    <location>
        <begin position="137"/>
        <end position="155"/>
    </location>
</feature>
<comment type="subcellular location">
    <subcellularLocation>
        <location evidence="1">Endoplasmic reticulum membrane</location>
        <topology evidence="1">Multi-pass membrane protein</topology>
    </subcellularLocation>
</comment>
<dbReference type="OrthoDB" id="10012212at2759"/>
<evidence type="ECO:0000256" key="6">
    <source>
        <dbReference type="ARBA" id="ARBA00022989"/>
    </source>
</evidence>
<dbReference type="PANTHER" id="PTHR13505:SF7">
    <property type="entry name" value="TRANSMEMBRANE PROTEIN 208"/>
    <property type="match status" value="1"/>
</dbReference>
<evidence type="ECO:0000313" key="9">
    <source>
        <dbReference type="EMBL" id="EDV21286.1"/>
    </source>
</evidence>
<dbReference type="RefSeq" id="XP_002116253.1">
    <property type="nucleotide sequence ID" value="XM_002116217.1"/>
</dbReference>
<evidence type="ECO:0000256" key="3">
    <source>
        <dbReference type="ARBA" id="ARBA00015033"/>
    </source>
</evidence>
<dbReference type="Pfam" id="PF05620">
    <property type="entry name" value="TMEM208_SND2"/>
    <property type="match status" value="1"/>
</dbReference>
<protein>
    <recommendedName>
        <fullName evidence="3">Transmembrane protein 208</fullName>
    </recommendedName>
</protein>
<keyword evidence="10" id="KW-1185">Reference proteome</keyword>
<reference evidence="9 10" key="1">
    <citation type="journal article" date="2008" name="Nature">
        <title>The Trichoplax genome and the nature of placozoans.</title>
        <authorList>
            <person name="Srivastava M."/>
            <person name="Begovic E."/>
            <person name="Chapman J."/>
            <person name="Putnam N.H."/>
            <person name="Hellsten U."/>
            <person name="Kawashima T."/>
            <person name="Kuo A."/>
            <person name="Mitros T."/>
            <person name="Salamov A."/>
            <person name="Carpenter M.L."/>
            <person name="Signorovitch A.Y."/>
            <person name="Moreno M.A."/>
            <person name="Kamm K."/>
            <person name="Grimwood J."/>
            <person name="Schmutz J."/>
            <person name="Shapiro H."/>
            <person name="Grigoriev I.V."/>
            <person name="Buss L.W."/>
            <person name="Schierwater B."/>
            <person name="Dellaporta S.L."/>
            <person name="Rokhsar D.S."/>
        </authorList>
    </citation>
    <scope>NUCLEOTIDE SEQUENCE [LARGE SCALE GENOMIC DNA]</scope>
    <source>
        <strain evidence="9 10">Grell-BS-1999</strain>
    </source>
</reference>
<keyword evidence="5" id="KW-0256">Endoplasmic reticulum</keyword>
<dbReference type="GeneID" id="6757376"/>
<dbReference type="AlphaFoldDB" id="B3S7G7"/>
<evidence type="ECO:0000256" key="5">
    <source>
        <dbReference type="ARBA" id="ARBA00022824"/>
    </source>
</evidence>
<comment type="similarity">
    <text evidence="2">Belongs to the TMEM208 family.</text>
</comment>
<keyword evidence="4 8" id="KW-0812">Transmembrane</keyword>
<name>B3S7G7_TRIAD</name>
<dbReference type="GO" id="GO:0005773">
    <property type="term" value="C:vacuole"/>
    <property type="evidence" value="ECO:0007669"/>
    <property type="project" value="GOC"/>
</dbReference>
<dbReference type="InterPro" id="IPR008506">
    <property type="entry name" value="SND2/TMEM208"/>
</dbReference>
<proteinExistence type="inferred from homology"/>